<comment type="caution">
    <text evidence="5">The sequence shown here is derived from an EMBL/GenBank/DDBJ whole genome shotgun (WGS) entry which is preliminary data.</text>
</comment>
<evidence type="ECO:0000256" key="1">
    <source>
        <dbReference type="ARBA" id="ARBA00022443"/>
    </source>
</evidence>
<protein>
    <recommendedName>
        <fullName evidence="4">SH3 domain-containing protein</fullName>
    </recommendedName>
</protein>
<dbReference type="Proteomes" id="UP000301737">
    <property type="component" value="Unassembled WGS sequence"/>
</dbReference>
<feature type="compositionally biased region" description="Polar residues" evidence="3">
    <location>
        <begin position="247"/>
        <end position="258"/>
    </location>
</feature>
<feature type="compositionally biased region" description="Polar residues" evidence="3">
    <location>
        <begin position="502"/>
        <end position="517"/>
    </location>
</feature>
<feature type="compositionally biased region" description="Acidic residues" evidence="3">
    <location>
        <begin position="450"/>
        <end position="461"/>
    </location>
</feature>
<dbReference type="AlphaFoldDB" id="A0A4C2EBP4"/>
<feature type="compositionally biased region" description="Basic and acidic residues" evidence="3">
    <location>
        <begin position="174"/>
        <end position="184"/>
    </location>
</feature>
<feature type="compositionally biased region" description="Basic and acidic residues" evidence="3">
    <location>
        <begin position="99"/>
        <end position="118"/>
    </location>
</feature>
<evidence type="ECO:0000313" key="5">
    <source>
        <dbReference type="EMBL" id="GCF01585.1"/>
    </source>
</evidence>
<feature type="compositionally biased region" description="Acidic residues" evidence="3">
    <location>
        <begin position="348"/>
        <end position="360"/>
    </location>
</feature>
<feature type="compositionally biased region" description="Basic and acidic residues" evidence="3">
    <location>
        <begin position="482"/>
        <end position="495"/>
    </location>
</feature>
<feature type="compositionally biased region" description="Polar residues" evidence="3">
    <location>
        <begin position="409"/>
        <end position="422"/>
    </location>
</feature>
<dbReference type="Pfam" id="PF00018">
    <property type="entry name" value="SH3_1"/>
    <property type="match status" value="1"/>
</dbReference>
<reference evidence="5 6" key="1">
    <citation type="submission" date="2019-01" db="EMBL/GenBank/DDBJ databases">
        <title>Draft Genome Sequencing of Zygosaccharomyces mellis Ca-7.</title>
        <authorList>
            <person name="Shiwa Y."/>
            <person name="Kanesaki Y."/>
            <person name="Ishige T."/>
            <person name="Mura K."/>
            <person name="Hori T."/>
            <person name="Tamura T."/>
        </authorList>
    </citation>
    <scope>NUCLEOTIDE SEQUENCE [LARGE SCALE GENOMIC DNA]</scope>
    <source>
        <strain evidence="5 6">Ca-7</strain>
    </source>
</reference>
<dbReference type="OrthoDB" id="207120at2759"/>
<evidence type="ECO:0000256" key="3">
    <source>
        <dbReference type="SAM" id="MobiDB-lite"/>
    </source>
</evidence>
<evidence type="ECO:0000256" key="2">
    <source>
        <dbReference type="PROSITE-ProRule" id="PRU00192"/>
    </source>
</evidence>
<feature type="compositionally biased region" description="Polar residues" evidence="3">
    <location>
        <begin position="601"/>
        <end position="628"/>
    </location>
</feature>
<dbReference type="Pfam" id="PF25459">
    <property type="entry name" value="AIM3_BBC1_C"/>
    <property type="match status" value="1"/>
</dbReference>
<dbReference type="Gene3D" id="2.30.30.40">
    <property type="entry name" value="SH3 Domains"/>
    <property type="match status" value="1"/>
</dbReference>
<dbReference type="InterPro" id="IPR035552">
    <property type="entry name" value="Mti1_SH3"/>
</dbReference>
<feature type="compositionally biased region" description="Pro residues" evidence="3">
    <location>
        <begin position="750"/>
        <end position="762"/>
    </location>
</feature>
<feature type="compositionally biased region" description="Polar residues" evidence="3">
    <location>
        <begin position="724"/>
        <end position="736"/>
    </location>
</feature>
<dbReference type="SUPFAM" id="SSF50044">
    <property type="entry name" value="SH3-domain"/>
    <property type="match status" value="1"/>
</dbReference>
<gene>
    <name evidence="5" type="ORF">ZYGM_000855</name>
</gene>
<keyword evidence="1 2" id="KW-0728">SH3 domain</keyword>
<keyword evidence="6" id="KW-1185">Reference proteome</keyword>
<accession>A0A4C2EBP4</accession>
<dbReference type="InterPro" id="IPR036028">
    <property type="entry name" value="SH3-like_dom_sf"/>
</dbReference>
<feature type="region of interest" description="Disordered" evidence="3">
    <location>
        <begin position="80"/>
        <end position="777"/>
    </location>
</feature>
<evidence type="ECO:0000313" key="6">
    <source>
        <dbReference type="Proteomes" id="UP000301737"/>
    </source>
</evidence>
<feature type="compositionally biased region" description="Low complexity" evidence="3">
    <location>
        <begin position="672"/>
        <end position="684"/>
    </location>
</feature>
<feature type="compositionally biased region" description="Basic and acidic residues" evidence="3">
    <location>
        <begin position="279"/>
        <end position="294"/>
    </location>
</feature>
<evidence type="ECO:0000259" key="4">
    <source>
        <dbReference type="PROSITE" id="PS50002"/>
    </source>
</evidence>
<feature type="compositionally biased region" description="Polar residues" evidence="3">
    <location>
        <begin position="567"/>
        <end position="593"/>
    </location>
</feature>
<dbReference type="InterPro" id="IPR057402">
    <property type="entry name" value="AIM3_BBC1_C"/>
</dbReference>
<dbReference type="EMBL" id="BIMX01000036">
    <property type="protein sequence ID" value="GCF01585.1"/>
    <property type="molecule type" value="Genomic_DNA"/>
</dbReference>
<dbReference type="InterPro" id="IPR001452">
    <property type="entry name" value="SH3_domain"/>
</dbReference>
<organism evidence="5 6">
    <name type="scientific">Zygosaccharomyces mellis</name>
    <dbReference type="NCBI Taxonomy" id="42258"/>
    <lineage>
        <taxon>Eukaryota</taxon>
        <taxon>Fungi</taxon>
        <taxon>Dikarya</taxon>
        <taxon>Ascomycota</taxon>
        <taxon>Saccharomycotina</taxon>
        <taxon>Saccharomycetes</taxon>
        <taxon>Saccharomycetales</taxon>
        <taxon>Saccharomycetaceae</taxon>
        <taxon>Zygosaccharomyces</taxon>
    </lineage>
</organism>
<feature type="compositionally biased region" description="Basic and acidic residues" evidence="3">
    <location>
        <begin position="318"/>
        <end position="347"/>
    </location>
</feature>
<name>A0A4C2EBP4_9SACH</name>
<proteinExistence type="predicted"/>
<sequence>MNEPSTPFQVVALYPYKSDFDDDLTFDKDQIVTVTNIEDDQWYFGEYVDEGGQLLEGIFPKGFVAVQLKPSHEPIVEASVVSSGTTQPAAEPVVSMTSPHEDHKRVEESNWTDSKDPSVPKMKNKVSIFDQGASEPAPLPRNSTLFDGPNDTSVKKTVVADPSHHYTPPTSFTDSEKKQREQPDKVAIPEPVNQGGSTESPEEDLPKMSLKDRIAMLQEQQKQQLQREQEKMARKSKKRESTMGEGDNTSLDVENSNRPQHDFQRAGSADGDTLGNLDKGVDEPKLNEKRKTDDFEGPSPVPVGSERSGDNSLGLRSDQPKESHREHAREPTRSSQGGERDSHRGADDGEDDDDDEEDEEEARRTALTQKIARMANAGRYGGAPVGFNPFGLPTAAPPATEPKEKRSASKNSEPSGEKTASTKVVPIMPFADPNAVSFLNNPHGKHDSNSEDDDIGEESDVSETGKSVGDPSGPNAHTVVSDSERENTSNEEKPSPLDSRLNRSSPHSSNRQSTFTESGVPYLDNEFSQRGPPSLVEKAEPPVSSAPPVPPISPEGYNQEDELNNAVDEQSSQFSGSRALNADNVSFHSNSYDFNEPKSLGPQSDSQVTSVPKSVDPNTSPAFSQTGASVPHVLSRGPSQRTSDSSGVRPTSMVSHLHGEAPFSEGVDHTRSAPSVDVVSGVPSAPAPPIPGIASGNSYETRETSSNIPSSAPPIPPFPASHSVKYTSMHSGNPGSATAPIRSVPSVPSGMPPTPGSPPTLDPRPKITDQSPSENPFAVSRATTFDTREGYVSAERKSIRFNSEDNWWLKKEFPSHAFDQKVRCFMEVDDHLLKKKLHESYMVRDFYFLFEDYSQLHFSVNFEMSNPHTTVQASQEYILSTIQPQLLEEYAERYGSYILHKAGSLVGSHTVGFVSGLLSHLGTEVIPPIDGRTFGASIFAHNAGEAVHPQDVAQIRPGDILVIRKAKFDVLMRSGSREIISVGSDIPHVAVIAEYEFPKGKFKVIEEHSGKVVSSSYKLHRMRAGRLKVFRVVGRDYVGW</sequence>
<feature type="domain" description="SH3" evidence="4">
    <location>
        <begin position="5"/>
        <end position="69"/>
    </location>
</feature>
<dbReference type="PROSITE" id="PS50002">
    <property type="entry name" value="SH3"/>
    <property type="match status" value="1"/>
</dbReference>
<dbReference type="CDD" id="cd11887">
    <property type="entry name" value="SH3_Bbc1"/>
    <property type="match status" value="1"/>
</dbReference>
<feature type="compositionally biased region" description="Basic and acidic residues" evidence="3">
    <location>
        <begin position="204"/>
        <end position="214"/>
    </location>
</feature>
<dbReference type="SMART" id="SM00326">
    <property type="entry name" value="SH3"/>
    <property type="match status" value="1"/>
</dbReference>
<feature type="compositionally biased region" description="Polar residues" evidence="3">
    <location>
        <begin position="637"/>
        <end position="654"/>
    </location>
</feature>
<feature type="compositionally biased region" description="Pro residues" evidence="3">
    <location>
        <begin position="544"/>
        <end position="553"/>
    </location>
</feature>